<keyword evidence="3" id="KW-1185">Reference proteome</keyword>
<dbReference type="RefSeq" id="WP_106304760.1">
    <property type="nucleotide sequence ID" value="NZ_PVWO01000131.1"/>
</dbReference>
<accession>A0A2T1GFI7</accession>
<dbReference type="Proteomes" id="UP000238937">
    <property type="component" value="Unassembled WGS sequence"/>
</dbReference>
<comment type="caution">
    <text evidence="2">The sequence shown here is derived from an EMBL/GenBank/DDBJ whole genome shotgun (WGS) entry which is preliminary data.</text>
</comment>
<evidence type="ECO:0000313" key="3">
    <source>
        <dbReference type="Proteomes" id="UP000238937"/>
    </source>
</evidence>
<keyword evidence="1" id="KW-0732">Signal</keyword>
<dbReference type="OrthoDB" id="514474at2"/>
<evidence type="ECO:0000313" key="2">
    <source>
        <dbReference type="EMBL" id="PSB56349.1"/>
    </source>
</evidence>
<feature type="signal peptide" evidence="1">
    <location>
        <begin position="1"/>
        <end position="24"/>
    </location>
</feature>
<sequence>MKYIAIASRSIFYLALLVTTSVRAESVAHKNVVLITQNPQTVTTKITPFVLVSLAYQGQYRSQGIPGFASLISAYRFGTITAKDVVKAAILAKELTPDVLTDRDYLSAVDLQLFALDQPD</sequence>
<dbReference type="EMBL" id="PVWO01000131">
    <property type="protein sequence ID" value="PSB56349.1"/>
    <property type="molecule type" value="Genomic_DNA"/>
</dbReference>
<gene>
    <name evidence="2" type="ORF">C7B77_12210</name>
</gene>
<organism evidence="2 3">
    <name type="scientific">Chamaesiphon polymorphus CCALA 037</name>
    <dbReference type="NCBI Taxonomy" id="2107692"/>
    <lineage>
        <taxon>Bacteria</taxon>
        <taxon>Bacillati</taxon>
        <taxon>Cyanobacteriota</taxon>
        <taxon>Cyanophyceae</taxon>
        <taxon>Gomontiellales</taxon>
        <taxon>Chamaesiphonaceae</taxon>
        <taxon>Chamaesiphon</taxon>
    </lineage>
</organism>
<evidence type="ECO:0000256" key="1">
    <source>
        <dbReference type="SAM" id="SignalP"/>
    </source>
</evidence>
<proteinExistence type="predicted"/>
<dbReference type="AlphaFoldDB" id="A0A2T1GFI7"/>
<name>A0A2T1GFI7_9CYAN</name>
<feature type="chain" id="PRO_5015603982" evidence="1">
    <location>
        <begin position="25"/>
        <end position="120"/>
    </location>
</feature>
<reference evidence="2 3" key="1">
    <citation type="submission" date="2018-03" db="EMBL/GenBank/DDBJ databases">
        <title>The ancient ancestry and fast evolution of plastids.</title>
        <authorList>
            <person name="Moore K.R."/>
            <person name="Magnabosco C."/>
            <person name="Momper L."/>
            <person name="Gold D.A."/>
            <person name="Bosak T."/>
            <person name="Fournier G.P."/>
        </authorList>
    </citation>
    <scope>NUCLEOTIDE SEQUENCE [LARGE SCALE GENOMIC DNA]</scope>
    <source>
        <strain evidence="2 3">CCALA 037</strain>
    </source>
</reference>
<protein>
    <submittedName>
        <fullName evidence="2">Uncharacterized protein</fullName>
    </submittedName>
</protein>